<evidence type="ECO:0000256" key="7">
    <source>
        <dbReference type="ARBA" id="ARBA00022723"/>
    </source>
</evidence>
<dbReference type="PANTHER" id="PTHR12066">
    <property type="entry name" value="TELOMERASE REVERSE TRANSCRIPTASE"/>
    <property type="match status" value="1"/>
</dbReference>
<dbReference type="EC" id="2.7.7.49" evidence="2 13"/>
<dbReference type="GO" id="GO:0000333">
    <property type="term" value="C:telomerase catalytic core complex"/>
    <property type="evidence" value="ECO:0007669"/>
    <property type="project" value="TreeGrafter"/>
</dbReference>
<protein>
    <recommendedName>
        <fullName evidence="3 13">Telomerase reverse transcriptase</fullName>
        <ecNumber evidence="2 13">2.7.7.49</ecNumber>
    </recommendedName>
    <alternativeName>
        <fullName evidence="13">Telomerase catalytic subunit</fullName>
    </alternativeName>
</protein>
<dbReference type="Pfam" id="PF21399">
    <property type="entry name" value="TERT_C"/>
    <property type="match status" value="1"/>
</dbReference>
<evidence type="ECO:0000256" key="11">
    <source>
        <dbReference type="ARBA" id="ARBA00023242"/>
    </source>
</evidence>
<dbReference type="Pfam" id="PF12009">
    <property type="entry name" value="Telomerase_RBD"/>
    <property type="match status" value="1"/>
</dbReference>
<comment type="similarity">
    <text evidence="1 13">Belongs to the reverse transcriptase family. Telomerase subfamily.</text>
</comment>
<dbReference type="Proteomes" id="UP001163823">
    <property type="component" value="Chromosome 12"/>
</dbReference>
<accession>A0AAD7L082</accession>
<keyword evidence="6 13" id="KW-0548">Nucleotidyltransferase</keyword>
<dbReference type="InterPro" id="IPR003545">
    <property type="entry name" value="Telomerase_RT"/>
</dbReference>
<evidence type="ECO:0000256" key="10">
    <source>
        <dbReference type="ARBA" id="ARBA00022918"/>
    </source>
</evidence>
<dbReference type="PRINTS" id="PR01365">
    <property type="entry name" value="TELOMERASERT"/>
</dbReference>
<comment type="catalytic activity">
    <reaction evidence="12 13">
        <text>DNA(n) + a 2'-deoxyribonucleoside 5'-triphosphate = DNA(n+1) + diphosphate</text>
        <dbReference type="Rhea" id="RHEA:22508"/>
        <dbReference type="Rhea" id="RHEA-COMP:17339"/>
        <dbReference type="Rhea" id="RHEA-COMP:17340"/>
        <dbReference type="ChEBI" id="CHEBI:33019"/>
        <dbReference type="ChEBI" id="CHEBI:61560"/>
        <dbReference type="ChEBI" id="CHEBI:173112"/>
        <dbReference type="EC" id="2.7.7.49"/>
    </reaction>
</comment>
<comment type="caution">
    <text evidence="15">The sequence shown here is derived from an EMBL/GenBank/DDBJ whole genome shotgun (WGS) entry which is preliminary data.</text>
</comment>
<evidence type="ECO:0000313" key="15">
    <source>
        <dbReference type="EMBL" id="KAJ7949160.1"/>
    </source>
</evidence>
<dbReference type="InterPro" id="IPR021891">
    <property type="entry name" value="Telomerase_RBD"/>
</dbReference>
<dbReference type="Gene3D" id="1.10.132.70">
    <property type="match status" value="1"/>
</dbReference>
<keyword evidence="9 13" id="KW-0779">Telomere</keyword>
<keyword evidence="16" id="KW-1185">Reference proteome</keyword>
<evidence type="ECO:0000256" key="8">
    <source>
        <dbReference type="ARBA" id="ARBA00022842"/>
    </source>
</evidence>
<dbReference type="Gene3D" id="1.10.357.90">
    <property type="match status" value="1"/>
</dbReference>
<keyword evidence="11 13" id="KW-0539">Nucleus</keyword>
<reference evidence="15" key="1">
    <citation type="journal article" date="2023" name="Science">
        <title>Elucidation of the pathway for biosynthesis of saponin adjuvants from the soapbark tree.</title>
        <authorList>
            <person name="Reed J."/>
            <person name="Orme A."/>
            <person name="El-Demerdash A."/>
            <person name="Owen C."/>
            <person name="Martin L.B.B."/>
            <person name="Misra R.C."/>
            <person name="Kikuchi S."/>
            <person name="Rejzek M."/>
            <person name="Martin A.C."/>
            <person name="Harkess A."/>
            <person name="Leebens-Mack J."/>
            <person name="Louveau T."/>
            <person name="Stephenson M.J."/>
            <person name="Osbourn A."/>
        </authorList>
    </citation>
    <scope>NUCLEOTIDE SEQUENCE</scope>
    <source>
        <strain evidence="15">S10</strain>
    </source>
</reference>
<evidence type="ECO:0000256" key="5">
    <source>
        <dbReference type="ARBA" id="ARBA00022679"/>
    </source>
</evidence>
<evidence type="ECO:0000256" key="9">
    <source>
        <dbReference type="ARBA" id="ARBA00022895"/>
    </source>
</evidence>
<dbReference type="GO" id="GO:0046872">
    <property type="term" value="F:metal ion binding"/>
    <property type="evidence" value="ECO:0007669"/>
    <property type="project" value="UniProtKB-KW"/>
</dbReference>
<evidence type="ECO:0000256" key="2">
    <source>
        <dbReference type="ARBA" id="ARBA00012493"/>
    </source>
</evidence>
<dbReference type="SMART" id="SM00975">
    <property type="entry name" value="Telomerase_RBD"/>
    <property type="match status" value="1"/>
</dbReference>
<dbReference type="GO" id="GO:0042162">
    <property type="term" value="F:telomeric DNA binding"/>
    <property type="evidence" value="ECO:0007669"/>
    <property type="project" value="TreeGrafter"/>
</dbReference>
<keyword evidence="7 13" id="KW-0479">Metal-binding</keyword>
<evidence type="ECO:0000256" key="1">
    <source>
        <dbReference type="ARBA" id="ARBA00008001"/>
    </source>
</evidence>
<keyword evidence="10 13" id="KW-0695">RNA-directed DNA polymerase</keyword>
<keyword evidence="5 13" id="KW-0808">Transferase</keyword>
<evidence type="ECO:0000259" key="14">
    <source>
        <dbReference type="PROSITE" id="PS50878"/>
    </source>
</evidence>
<evidence type="ECO:0000256" key="3">
    <source>
        <dbReference type="ARBA" id="ARBA00016182"/>
    </source>
</evidence>
<dbReference type="KEGG" id="qsa:O6P43_029535"/>
<evidence type="ECO:0000313" key="16">
    <source>
        <dbReference type="Proteomes" id="UP001163823"/>
    </source>
</evidence>
<dbReference type="PANTHER" id="PTHR12066:SF0">
    <property type="entry name" value="TELOMERASE REVERSE TRANSCRIPTASE"/>
    <property type="match status" value="1"/>
</dbReference>
<dbReference type="GO" id="GO:0000781">
    <property type="term" value="C:chromosome, telomeric region"/>
    <property type="evidence" value="ECO:0007669"/>
    <property type="project" value="UniProtKB-SubCell"/>
</dbReference>
<comment type="subcellular location">
    <subcellularLocation>
        <location evidence="13">Nucleus</location>
    </subcellularLocation>
    <subcellularLocation>
        <location evidence="13">Chromosome</location>
        <location evidence="13">Telomere</location>
    </subcellularLocation>
</comment>
<dbReference type="FunFam" id="3.30.70.2630:FF:000002">
    <property type="entry name" value="Telomerase reverse transcriptase"/>
    <property type="match status" value="1"/>
</dbReference>
<comment type="function">
    <text evidence="13">Telomerase is a ribonucleoprotein enzyme essential for the replication of chromosome termini in most eukaryotes. It elongates telomeres. It is a reverse transcriptase that adds simple sequence repeats to chromosome ends by copying a template sequence within the RNA component of the enzyme.</text>
</comment>
<evidence type="ECO:0000256" key="13">
    <source>
        <dbReference type="RuleBase" id="RU365061"/>
    </source>
</evidence>
<evidence type="ECO:0000256" key="6">
    <source>
        <dbReference type="ARBA" id="ARBA00022695"/>
    </source>
</evidence>
<dbReference type="InterPro" id="IPR049139">
    <property type="entry name" value="TERT_C"/>
</dbReference>
<dbReference type="EMBL" id="JARAOO010000012">
    <property type="protein sequence ID" value="KAJ7949160.1"/>
    <property type="molecule type" value="Genomic_DNA"/>
</dbReference>
<proteinExistence type="inferred from homology"/>
<sequence>MARKRRVPEVLWRLFHERARLLADTITSLLPPTPPSEKGCRCKGLQCLGCSREVMSFLLRPDDPSDYRKLLTESFIVVSDNAPPISVFYPECHWPQFEIVKRTTELLMYEQPKGDNVLCSGYDKSNHSSPIIELLSCASWGRLLKRVGDDFMVYLLKYTSIFLPLPCKKYHQVAGPPINDLCPKLFKPSTKSEDQLPSLVPCGPRKKRKRIDDINLITERQKRCSSLNFNGENHSIPLIRRHGDRQHQTSLSEVLNSTDGSSAGETNKEPIGKLQESLNQITITSRKCSRPFSWQRRRKRMQLSSEEAGVNNCSMSPTDTDCLPGRLPCNVQNCLSHRTVMPWQCSCCLVLQALQTVPRNAKINRKLMFYNFESSLSVLPKSHVLNSLKRNLASSKQLTAEIFGLPETSASAQPIQCLHSNGASTIDSSCLYHSLVKWLKSVICRVHCCQYSRLLNKHCGVSSPYQYDSEKPSSIVEEDIMQTEPHGSDIKHCINTHTLETIENQFDAVKSYCARSQVVSYIWAVCRSVLPPQFLGTPSNWRIMRRNISKFIHLRRFENFSLKLCMHGLKVSRFPFLSNQYFLHGLNSKMLKHRGECKGGLQKEFSNWSNALDVLKKKLLERWIFWFFSCLVVPLLQANFYITESQHGKQDVYYYRKSVWQNLINKTITYMKDWRYSYLDDVSVRNILRGRLFGFSKLRILPKGNGVRMVANLKGSSRMLANESSAEVQSHKMMRKAKPFPKKVKFDYFHSVNFVLRDAHAILKGLQLKEPDKLGSSVFNYNDVYKKLCPFLVAQKKKLSTLPGLFIVISDVSKAFDSVDQDKLLCVMKDVIQKDAYFLKQYVQVVCRKDSLWVQKHLRMLDENISTGYPRLASAVPSSPLHTILVNQEGGKLVKKEVVFSYLKEHVKHNVLQFDKKFYMQGVGISQGGILSSLLCSLYYGHLERNVIFPFLEKTCESASCVENHPVKVRSEDVSVSCPSYILLRFIDDLLFISTSKKQALSFFSRLQRGFRDYNCYMNEKKFGVNFDIGQISGIPSKRMYAGEDGTSFLQWSGLLINCCTLEVQADYTKYLNNHLSSTLTVCWQGKGKPRIQLKEKLCGFMRPKCHSIFYDSNINSAAVVRLNIYQAFLLCAMKFHCYTRELSCICQPHKRFLLHSIKRSLRYMFALIKKRMCSMRLDSNFQPMLQLEEGEVEWLGFHAYIQVLRRKQTRHKELLSLLRSKLLGHRISGSVSPQLEYAVNASHSSLLWKIRY</sequence>
<evidence type="ECO:0000256" key="12">
    <source>
        <dbReference type="ARBA" id="ARBA00048173"/>
    </source>
</evidence>
<evidence type="ECO:0000256" key="4">
    <source>
        <dbReference type="ARBA" id="ARBA00022454"/>
    </source>
</evidence>
<feature type="domain" description="Reverse transcriptase" evidence="14">
    <location>
        <begin position="682"/>
        <end position="1057"/>
    </location>
</feature>
<dbReference type="GO" id="GO:0007004">
    <property type="term" value="P:telomere maintenance via telomerase"/>
    <property type="evidence" value="ECO:0007669"/>
    <property type="project" value="TreeGrafter"/>
</dbReference>
<dbReference type="PROSITE" id="PS50878">
    <property type="entry name" value="RT_POL"/>
    <property type="match status" value="1"/>
</dbReference>
<dbReference type="GO" id="GO:0070034">
    <property type="term" value="F:telomerase RNA binding"/>
    <property type="evidence" value="ECO:0007669"/>
    <property type="project" value="TreeGrafter"/>
</dbReference>
<gene>
    <name evidence="15" type="ORF">O6P43_029535</name>
</gene>
<keyword evidence="8 13" id="KW-0460">Magnesium</keyword>
<dbReference type="CDD" id="cd01648">
    <property type="entry name" value="TERT"/>
    <property type="match status" value="1"/>
</dbReference>
<dbReference type="GO" id="GO:0003720">
    <property type="term" value="F:telomerase activity"/>
    <property type="evidence" value="ECO:0007669"/>
    <property type="project" value="InterPro"/>
</dbReference>
<dbReference type="InterPro" id="IPR000477">
    <property type="entry name" value="RT_dom"/>
</dbReference>
<keyword evidence="4 13" id="KW-0158">Chromosome</keyword>
<dbReference type="AlphaFoldDB" id="A0AAD7L082"/>
<name>A0AAD7L082_QUISA</name>
<organism evidence="15 16">
    <name type="scientific">Quillaja saponaria</name>
    <name type="common">Soap bark tree</name>
    <dbReference type="NCBI Taxonomy" id="32244"/>
    <lineage>
        <taxon>Eukaryota</taxon>
        <taxon>Viridiplantae</taxon>
        <taxon>Streptophyta</taxon>
        <taxon>Embryophyta</taxon>
        <taxon>Tracheophyta</taxon>
        <taxon>Spermatophyta</taxon>
        <taxon>Magnoliopsida</taxon>
        <taxon>eudicotyledons</taxon>
        <taxon>Gunneridae</taxon>
        <taxon>Pentapetalae</taxon>
        <taxon>rosids</taxon>
        <taxon>fabids</taxon>
        <taxon>Fabales</taxon>
        <taxon>Quillajaceae</taxon>
        <taxon>Quillaja</taxon>
    </lineage>
</organism>